<dbReference type="EMBL" id="SDVB01000311">
    <property type="protein sequence ID" value="RYC04789.1"/>
    <property type="molecule type" value="Genomic_DNA"/>
</dbReference>
<comment type="function">
    <text evidence="5">Catalyzes the phosphorylation of the 3'-hydroxyl group of dephosphocoenzyme A to form coenzyme A.</text>
</comment>
<gene>
    <name evidence="5" type="primary">coaE</name>
    <name evidence="7" type="ORF">EUU22_21885</name>
</gene>
<evidence type="ECO:0000256" key="4">
    <source>
        <dbReference type="ARBA" id="ARBA00022993"/>
    </source>
</evidence>
<dbReference type="Gene3D" id="3.40.50.300">
    <property type="entry name" value="P-loop containing nucleotide triphosphate hydrolases"/>
    <property type="match status" value="1"/>
</dbReference>
<dbReference type="UniPathway" id="UPA00241">
    <property type="reaction ID" value="UER00356"/>
</dbReference>
<dbReference type="Pfam" id="PF01121">
    <property type="entry name" value="CoaE"/>
    <property type="match status" value="1"/>
</dbReference>
<evidence type="ECO:0000256" key="3">
    <source>
        <dbReference type="ARBA" id="ARBA00022840"/>
    </source>
</evidence>
<dbReference type="GO" id="GO:0004140">
    <property type="term" value="F:dephospho-CoA kinase activity"/>
    <property type="evidence" value="ECO:0007669"/>
    <property type="project" value="UniProtKB-UniRule"/>
</dbReference>
<keyword evidence="4 5" id="KW-0173">Coenzyme A biosynthesis</keyword>
<comment type="catalytic activity">
    <reaction evidence="5">
        <text>3'-dephospho-CoA + ATP = ADP + CoA + H(+)</text>
        <dbReference type="Rhea" id="RHEA:18245"/>
        <dbReference type="ChEBI" id="CHEBI:15378"/>
        <dbReference type="ChEBI" id="CHEBI:30616"/>
        <dbReference type="ChEBI" id="CHEBI:57287"/>
        <dbReference type="ChEBI" id="CHEBI:57328"/>
        <dbReference type="ChEBI" id="CHEBI:456216"/>
        <dbReference type="EC" id="2.7.1.24"/>
    </reaction>
</comment>
<comment type="similarity">
    <text evidence="1 5">Belongs to the CoaE family.</text>
</comment>
<evidence type="ECO:0000256" key="2">
    <source>
        <dbReference type="ARBA" id="ARBA00022741"/>
    </source>
</evidence>
<dbReference type="PANTHER" id="PTHR10695">
    <property type="entry name" value="DEPHOSPHO-COA KINASE-RELATED"/>
    <property type="match status" value="1"/>
</dbReference>
<comment type="subcellular location">
    <subcellularLocation>
        <location evidence="5">Cytoplasm</location>
    </subcellularLocation>
</comment>
<comment type="caution">
    <text evidence="7">The sequence shown here is derived from an EMBL/GenBank/DDBJ whole genome shotgun (WGS) entry which is preliminary data.</text>
</comment>
<dbReference type="OrthoDB" id="9812943at2"/>
<keyword evidence="8" id="KW-1185">Reference proteome</keyword>
<dbReference type="HAMAP" id="MF_00376">
    <property type="entry name" value="Dephospho_CoA_kinase"/>
    <property type="match status" value="1"/>
</dbReference>
<dbReference type="AlphaFoldDB" id="A0A4Q2SL95"/>
<comment type="pathway">
    <text evidence="5">Cofactor biosynthesis; coenzyme A biosynthesis; CoA from (R)-pantothenate: step 5/5.</text>
</comment>
<dbReference type="SUPFAM" id="SSF52540">
    <property type="entry name" value="P-loop containing nucleoside triphosphate hydrolases"/>
    <property type="match status" value="1"/>
</dbReference>
<protein>
    <recommendedName>
        <fullName evidence="5 6">Dephospho-CoA kinase</fullName>
        <ecNumber evidence="5 6">2.7.1.24</ecNumber>
    </recommendedName>
    <alternativeName>
        <fullName evidence="5">Dephosphocoenzyme A kinase</fullName>
    </alternativeName>
</protein>
<evidence type="ECO:0000256" key="5">
    <source>
        <dbReference type="HAMAP-Rule" id="MF_00376"/>
    </source>
</evidence>
<evidence type="ECO:0000313" key="8">
    <source>
        <dbReference type="Proteomes" id="UP000291088"/>
    </source>
</evidence>
<dbReference type="RefSeq" id="WP_129334082.1">
    <property type="nucleotide sequence ID" value="NZ_SDVB01000311.1"/>
</dbReference>
<sequence length="199" mass="21555">MIIVGLTGSIGMGKSTTAALFAEQGIPVSDSDRVVHDLYRGEAVPLIAAAFPDVIEGGVIDRNKLSENLAKNPANFKTLEGIVHPLVRSRERAFLDGARDSGADIAVLDIPLLFETGAQDRVDVVVVVSCDPELQKERVLKRPGMTEEKFDLILSRQVPDKEKRARADFVVDTGHGIESARSQVDEIISILRRQSPTGG</sequence>
<dbReference type="NCBIfam" id="TIGR00152">
    <property type="entry name" value="dephospho-CoA kinase"/>
    <property type="match status" value="1"/>
</dbReference>
<evidence type="ECO:0000256" key="1">
    <source>
        <dbReference type="ARBA" id="ARBA00009018"/>
    </source>
</evidence>
<dbReference type="Proteomes" id="UP000291088">
    <property type="component" value="Unassembled WGS sequence"/>
</dbReference>
<dbReference type="EC" id="2.7.1.24" evidence="5 6"/>
<accession>A0A4Q2SL95</accession>
<dbReference type="GO" id="GO:0015937">
    <property type="term" value="P:coenzyme A biosynthetic process"/>
    <property type="evidence" value="ECO:0007669"/>
    <property type="project" value="UniProtKB-UniRule"/>
</dbReference>
<dbReference type="CDD" id="cd02022">
    <property type="entry name" value="DPCK"/>
    <property type="match status" value="1"/>
</dbReference>
<reference evidence="7 8" key="1">
    <citation type="submission" date="2019-01" db="EMBL/GenBank/DDBJ databases">
        <authorList>
            <person name="Deng T."/>
        </authorList>
    </citation>
    <scope>NUCLEOTIDE SEQUENCE [LARGE SCALE GENOMIC DNA]</scope>
    <source>
        <strain evidence="7 8">F8825</strain>
    </source>
</reference>
<feature type="binding site" evidence="5">
    <location>
        <begin position="11"/>
        <end position="16"/>
    </location>
    <ligand>
        <name>ATP</name>
        <dbReference type="ChEBI" id="CHEBI:30616"/>
    </ligand>
</feature>
<dbReference type="InterPro" id="IPR027417">
    <property type="entry name" value="P-loop_NTPase"/>
</dbReference>
<keyword evidence="3 5" id="KW-0067">ATP-binding</keyword>
<keyword evidence="5 7" id="KW-0808">Transferase</keyword>
<dbReference type="InterPro" id="IPR001977">
    <property type="entry name" value="Depp_CoAkinase"/>
</dbReference>
<dbReference type="GO" id="GO:0005524">
    <property type="term" value="F:ATP binding"/>
    <property type="evidence" value="ECO:0007669"/>
    <property type="project" value="UniProtKB-UniRule"/>
</dbReference>
<organism evidence="7 8">
    <name type="scientific">Ciceribacter ferrooxidans</name>
    <dbReference type="NCBI Taxonomy" id="2509717"/>
    <lineage>
        <taxon>Bacteria</taxon>
        <taxon>Pseudomonadati</taxon>
        <taxon>Pseudomonadota</taxon>
        <taxon>Alphaproteobacteria</taxon>
        <taxon>Hyphomicrobiales</taxon>
        <taxon>Rhizobiaceae</taxon>
        <taxon>Ciceribacter</taxon>
    </lineage>
</organism>
<name>A0A4Q2SL95_9HYPH</name>
<keyword evidence="2 5" id="KW-0547">Nucleotide-binding</keyword>
<keyword evidence="5 7" id="KW-0418">Kinase</keyword>
<proteinExistence type="inferred from homology"/>
<dbReference type="PANTHER" id="PTHR10695:SF46">
    <property type="entry name" value="BIFUNCTIONAL COENZYME A SYNTHASE-RELATED"/>
    <property type="match status" value="1"/>
</dbReference>
<evidence type="ECO:0000313" key="7">
    <source>
        <dbReference type="EMBL" id="RYC04789.1"/>
    </source>
</evidence>
<keyword evidence="5" id="KW-0963">Cytoplasm</keyword>
<dbReference type="GO" id="GO:0005737">
    <property type="term" value="C:cytoplasm"/>
    <property type="evidence" value="ECO:0007669"/>
    <property type="project" value="UniProtKB-SubCell"/>
</dbReference>
<dbReference type="PROSITE" id="PS51219">
    <property type="entry name" value="DPCK"/>
    <property type="match status" value="1"/>
</dbReference>
<evidence type="ECO:0000256" key="6">
    <source>
        <dbReference type="NCBIfam" id="TIGR00152"/>
    </source>
</evidence>